<organism evidence="1 2">
    <name type="scientific">Bionectria ochroleuca</name>
    <name type="common">Gliocladium roseum</name>
    <dbReference type="NCBI Taxonomy" id="29856"/>
    <lineage>
        <taxon>Eukaryota</taxon>
        <taxon>Fungi</taxon>
        <taxon>Dikarya</taxon>
        <taxon>Ascomycota</taxon>
        <taxon>Pezizomycotina</taxon>
        <taxon>Sordariomycetes</taxon>
        <taxon>Hypocreomycetidae</taxon>
        <taxon>Hypocreales</taxon>
        <taxon>Bionectriaceae</taxon>
        <taxon>Clonostachys</taxon>
    </lineage>
</organism>
<dbReference type="EMBL" id="JADCTT010000006">
    <property type="protein sequence ID" value="KAF9750699.1"/>
    <property type="molecule type" value="Genomic_DNA"/>
</dbReference>
<comment type="caution">
    <text evidence="1">The sequence shown here is derived from an EMBL/GenBank/DDBJ whole genome shotgun (WGS) entry which is preliminary data.</text>
</comment>
<protein>
    <submittedName>
        <fullName evidence="1">Uncharacterized protein</fullName>
    </submittedName>
</protein>
<evidence type="ECO:0000313" key="1">
    <source>
        <dbReference type="EMBL" id="KAF9750699.1"/>
    </source>
</evidence>
<proteinExistence type="predicted"/>
<evidence type="ECO:0000313" key="2">
    <source>
        <dbReference type="Proteomes" id="UP000616885"/>
    </source>
</evidence>
<name>A0A8H7TJK1_BIOOC</name>
<reference evidence="1" key="1">
    <citation type="submission" date="2020-10" db="EMBL/GenBank/DDBJ databases">
        <title>High-Quality Genome Resource of Clonostachys rosea strain S41 by Oxford Nanopore Long-Read Sequencing.</title>
        <authorList>
            <person name="Wang H."/>
        </authorList>
    </citation>
    <scope>NUCLEOTIDE SEQUENCE</scope>
    <source>
        <strain evidence="1">S41</strain>
    </source>
</reference>
<sequence>MGVMAELDLPGYLLHRLFSDLPVRSPVESNPKMPLRANELGWFASCQLSCHGRARLHNSISTWLHTYITLLAACSRPVASFSSSHVGTLLPIILFRTYLRSGSLSIIIASHRIMEH</sequence>
<dbReference type="Proteomes" id="UP000616885">
    <property type="component" value="Unassembled WGS sequence"/>
</dbReference>
<gene>
    <name evidence="1" type="ORF">IM811_014919</name>
</gene>
<accession>A0A8H7TJK1</accession>
<dbReference type="AlphaFoldDB" id="A0A8H7TJK1"/>